<name>A0A518G2Q2_9BACT</name>
<gene>
    <name evidence="2" type="ORF">Q31a_11800</name>
</gene>
<evidence type="ECO:0000313" key="2">
    <source>
        <dbReference type="EMBL" id="QDV22887.1"/>
    </source>
</evidence>
<evidence type="ECO:0000256" key="1">
    <source>
        <dbReference type="SAM" id="MobiDB-lite"/>
    </source>
</evidence>
<dbReference type="KEGG" id="ahel:Q31a_11800"/>
<accession>A0A518G2Q2</accession>
<proteinExistence type="predicted"/>
<dbReference type="AlphaFoldDB" id="A0A518G2Q2"/>
<evidence type="ECO:0000313" key="3">
    <source>
        <dbReference type="Proteomes" id="UP000318017"/>
    </source>
</evidence>
<dbReference type="Proteomes" id="UP000318017">
    <property type="component" value="Chromosome"/>
</dbReference>
<reference evidence="2 3" key="1">
    <citation type="submission" date="2019-02" db="EMBL/GenBank/DDBJ databases">
        <title>Deep-cultivation of Planctomycetes and their phenomic and genomic characterization uncovers novel biology.</title>
        <authorList>
            <person name="Wiegand S."/>
            <person name="Jogler M."/>
            <person name="Boedeker C."/>
            <person name="Pinto D."/>
            <person name="Vollmers J."/>
            <person name="Rivas-Marin E."/>
            <person name="Kohn T."/>
            <person name="Peeters S.H."/>
            <person name="Heuer A."/>
            <person name="Rast P."/>
            <person name="Oberbeckmann S."/>
            <person name="Bunk B."/>
            <person name="Jeske O."/>
            <person name="Meyerdierks A."/>
            <person name="Storesund J.E."/>
            <person name="Kallscheuer N."/>
            <person name="Luecker S."/>
            <person name="Lage O.M."/>
            <person name="Pohl T."/>
            <person name="Merkel B.J."/>
            <person name="Hornburger P."/>
            <person name="Mueller R.-W."/>
            <person name="Bruemmer F."/>
            <person name="Labrenz M."/>
            <person name="Spormann A.M."/>
            <person name="Op den Camp H."/>
            <person name="Overmann J."/>
            <person name="Amann R."/>
            <person name="Jetten M.S.M."/>
            <person name="Mascher T."/>
            <person name="Medema M.H."/>
            <person name="Devos D.P."/>
            <person name="Kaster A.-K."/>
            <person name="Ovreas L."/>
            <person name="Rohde M."/>
            <person name="Galperin M.Y."/>
            <person name="Jogler C."/>
        </authorList>
    </citation>
    <scope>NUCLEOTIDE SEQUENCE [LARGE SCALE GENOMIC DNA]</scope>
    <source>
        <strain evidence="2 3">Q31a</strain>
    </source>
</reference>
<feature type="compositionally biased region" description="Basic and acidic residues" evidence="1">
    <location>
        <begin position="118"/>
        <end position="133"/>
    </location>
</feature>
<feature type="region of interest" description="Disordered" evidence="1">
    <location>
        <begin position="118"/>
        <end position="163"/>
    </location>
</feature>
<sequence length="202" mass="22030">MEGWILERPMAETRSRMGRRWSVNRSARRGLCRAIGCVVIVGKQLDLRVVAGLEMALGKPSHESPILGKEVLARGVADGFVAHYGIGVDYVMRQKIPVSVDIFGCETCEQKGGVVVHMESRRPRGSSEQESKVSHLLRPQTRPAKGTGGPKQESSPGSGIQGACGSSEYNNVSIRPEILYFPFASLSTSCRSSVSMYNTRFS</sequence>
<protein>
    <submittedName>
        <fullName evidence="2">Uncharacterized protein</fullName>
    </submittedName>
</protein>
<dbReference type="EMBL" id="CP036298">
    <property type="protein sequence ID" value="QDV22887.1"/>
    <property type="molecule type" value="Genomic_DNA"/>
</dbReference>
<keyword evidence="3" id="KW-1185">Reference proteome</keyword>
<organism evidence="2 3">
    <name type="scientific">Aureliella helgolandensis</name>
    <dbReference type="NCBI Taxonomy" id="2527968"/>
    <lineage>
        <taxon>Bacteria</taxon>
        <taxon>Pseudomonadati</taxon>
        <taxon>Planctomycetota</taxon>
        <taxon>Planctomycetia</taxon>
        <taxon>Pirellulales</taxon>
        <taxon>Pirellulaceae</taxon>
        <taxon>Aureliella</taxon>
    </lineage>
</organism>